<feature type="transmembrane region" description="Helical" evidence="7">
    <location>
        <begin position="220"/>
        <end position="239"/>
    </location>
</feature>
<dbReference type="EMBL" id="LPNN01000001">
    <property type="protein sequence ID" value="OEJ92828.1"/>
    <property type="molecule type" value="Genomic_DNA"/>
</dbReference>
<dbReference type="OrthoDB" id="419770at2759"/>
<comment type="similarity">
    <text evidence="7">Belongs to the PGAP3 family.</text>
</comment>
<keyword evidence="7" id="KW-0256">Endoplasmic reticulum</keyword>
<dbReference type="AlphaFoldDB" id="A0A1E5S1E4"/>
<keyword evidence="3 7" id="KW-0812">Transmembrane</keyword>
<dbReference type="PANTHER" id="PTHR13148:SF0">
    <property type="entry name" value="POST-GPI ATTACHMENT TO PROTEINS FACTOR 3"/>
    <property type="match status" value="1"/>
</dbReference>
<dbReference type="GO" id="GO:0005789">
    <property type="term" value="C:endoplasmic reticulum membrane"/>
    <property type="evidence" value="ECO:0007669"/>
    <property type="project" value="UniProtKB-SubCell"/>
</dbReference>
<keyword evidence="6 7" id="KW-0472">Membrane</keyword>
<dbReference type="PANTHER" id="PTHR13148">
    <property type="entry name" value="PER1-RELATED"/>
    <property type="match status" value="1"/>
</dbReference>
<organism evidence="8 9">
    <name type="scientific">Hanseniaspora uvarum</name>
    <name type="common">Yeast</name>
    <name type="synonym">Kloeckera apiculata</name>
    <dbReference type="NCBI Taxonomy" id="29833"/>
    <lineage>
        <taxon>Eukaryota</taxon>
        <taxon>Fungi</taxon>
        <taxon>Dikarya</taxon>
        <taxon>Ascomycota</taxon>
        <taxon>Saccharomycotina</taxon>
        <taxon>Saccharomycetes</taxon>
        <taxon>Saccharomycodales</taxon>
        <taxon>Saccharomycodaceae</taxon>
        <taxon>Hanseniaspora</taxon>
    </lineage>
</organism>
<feature type="transmembrane region" description="Helical" evidence="7">
    <location>
        <begin position="189"/>
        <end position="208"/>
    </location>
</feature>
<name>A0A1E5S1E4_HANUV</name>
<evidence type="ECO:0000256" key="6">
    <source>
        <dbReference type="ARBA" id="ARBA00023136"/>
    </source>
</evidence>
<dbReference type="InterPro" id="IPR007217">
    <property type="entry name" value="Per1-like"/>
</dbReference>
<evidence type="ECO:0000256" key="2">
    <source>
        <dbReference type="ARBA" id="ARBA00022502"/>
    </source>
</evidence>
<comment type="caution">
    <text evidence="8">The sequence shown here is derived from an EMBL/GenBank/DDBJ whole genome shotgun (WGS) entry which is preliminary data.</text>
</comment>
<feature type="chain" id="PRO_5016486958" description="Post-GPI attachment to proteins factor 3" evidence="7">
    <location>
        <begin position="20"/>
        <end position="346"/>
    </location>
</feature>
<evidence type="ECO:0000256" key="5">
    <source>
        <dbReference type="ARBA" id="ARBA00022989"/>
    </source>
</evidence>
<keyword evidence="2 7" id="KW-0337">GPI-anchor biosynthesis</keyword>
<proteinExistence type="inferred from homology"/>
<evidence type="ECO:0000256" key="3">
    <source>
        <dbReference type="ARBA" id="ARBA00022692"/>
    </source>
</evidence>
<feature type="transmembrane region" description="Helical" evidence="7">
    <location>
        <begin position="160"/>
        <end position="177"/>
    </location>
</feature>
<dbReference type="Pfam" id="PF04080">
    <property type="entry name" value="Per1"/>
    <property type="match status" value="1"/>
</dbReference>
<dbReference type="Proteomes" id="UP000095358">
    <property type="component" value="Unassembled WGS sequence"/>
</dbReference>
<comment type="subcellular location">
    <subcellularLocation>
        <location evidence="1">Endomembrane system</location>
        <topology evidence="1">Multi-pass membrane protein</topology>
    </subcellularLocation>
    <subcellularLocation>
        <location evidence="7">Endoplasmic reticulum membrane</location>
        <topology evidence="7">Multi-pass membrane protein</topology>
    </subcellularLocation>
</comment>
<evidence type="ECO:0000313" key="8">
    <source>
        <dbReference type="EMBL" id="OEJ92828.1"/>
    </source>
</evidence>
<dbReference type="GO" id="GO:0016788">
    <property type="term" value="F:hydrolase activity, acting on ester bonds"/>
    <property type="evidence" value="ECO:0007669"/>
    <property type="project" value="TreeGrafter"/>
</dbReference>
<evidence type="ECO:0000256" key="4">
    <source>
        <dbReference type="ARBA" id="ARBA00022729"/>
    </source>
</evidence>
<keyword evidence="9" id="KW-1185">Reference proteome</keyword>
<sequence>MLLKYSLITLLIYIKSVSGSIGDWYPEQIQCKYHCEKDNCDYTTSLMDEDVDVSSYLYKPTFSQVNPSFIDKLLFWDCISLCDYQCQQLTTDMITSRMSNTDEKIVQFHGKWPFVRIFYIQEFWSTLFSLGNFIPHFLAYKKLNKFKLQKRHLLINNYKLVSIMGSLAWFFSTIFHFRDTILTEKLDYFFAGGTVLSGFYACTMRFLLGGDLRKHQKYGSLGFSICLLIFTSHVFRLYIDWSYTYNMRFNILFGVLQYIMLITIAVRNYYTYKNNRYVSLFKVSFLPVLLVIGTSLSMSFELFDIFIPWLQLDSHAIWHGLTILPSFYLYEFFIEDYKALMGSIKN</sequence>
<dbReference type="VEuPathDB" id="FungiDB:AWRI3580_g558"/>
<reference evidence="9" key="1">
    <citation type="journal article" date="2016" name="Genome Announc.">
        <title>Genome sequences of three species of Hanseniaspora isolated from spontaneous wine fermentations.</title>
        <authorList>
            <person name="Sternes P.R."/>
            <person name="Lee D."/>
            <person name="Kutyna D.R."/>
            <person name="Borneman A.R."/>
        </authorList>
    </citation>
    <scope>NUCLEOTIDE SEQUENCE [LARGE SCALE GENOMIC DNA]</scope>
    <source>
        <strain evidence="9">AWRI3580</strain>
    </source>
</reference>
<evidence type="ECO:0000256" key="7">
    <source>
        <dbReference type="RuleBase" id="RU365066"/>
    </source>
</evidence>
<feature type="transmembrane region" description="Helical" evidence="7">
    <location>
        <begin position="277"/>
        <end position="296"/>
    </location>
</feature>
<dbReference type="STRING" id="29833.A0A1E5S1E4"/>
<evidence type="ECO:0000256" key="1">
    <source>
        <dbReference type="ARBA" id="ARBA00004127"/>
    </source>
</evidence>
<feature type="signal peptide" evidence="7">
    <location>
        <begin position="1"/>
        <end position="19"/>
    </location>
</feature>
<feature type="transmembrane region" description="Helical" evidence="7">
    <location>
        <begin position="251"/>
        <end position="270"/>
    </location>
</feature>
<comment type="function">
    <text evidence="7">Involved in the lipid remodeling steps of GPI-anchor maturation.</text>
</comment>
<gene>
    <name evidence="8" type="ORF">AWRI3580_g558</name>
</gene>
<dbReference type="GO" id="GO:0006506">
    <property type="term" value="P:GPI anchor biosynthetic process"/>
    <property type="evidence" value="ECO:0007669"/>
    <property type="project" value="UniProtKB-KW"/>
</dbReference>
<keyword evidence="5 7" id="KW-1133">Transmembrane helix</keyword>
<accession>A0A1E5S1E4</accession>
<protein>
    <recommendedName>
        <fullName evidence="7">Post-GPI attachment to proteins factor 3</fullName>
    </recommendedName>
</protein>
<keyword evidence="4 7" id="KW-0732">Signal</keyword>
<feature type="transmembrane region" description="Helical" evidence="7">
    <location>
        <begin position="316"/>
        <end position="334"/>
    </location>
</feature>
<feature type="transmembrane region" description="Helical" evidence="7">
    <location>
        <begin position="123"/>
        <end position="140"/>
    </location>
</feature>
<evidence type="ECO:0000313" key="9">
    <source>
        <dbReference type="Proteomes" id="UP000095358"/>
    </source>
</evidence>